<accession>A0ACC0B8P7</accession>
<name>A0ACC0B8P7_CATRO</name>
<proteinExistence type="predicted"/>
<reference evidence="2" key="1">
    <citation type="journal article" date="2023" name="Nat. Plants">
        <title>Single-cell RNA sequencing provides a high-resolution roadmap for understanding the multicellular compartmentation of specialized metabolism.</title>
        <authorList>
            <person name="Sun S."/>
            <person name="Shen X."/>
            <person name="Li Y."/>
            <person name="Li Y."/>
            <person name="Wang S."/>
            <person name="Li R."/>
            <person name="Zhang H."/>
            <person name="Shen G."/>
            <person name="Guo B."/>
            <person name="Wei J."/>
            <person name="Xu J."/>
            <person name="St-Pierre B."/>
            <person name="Chen S."/>
            <person name="Sun C."/>
        </authorList>
    </citation>
    <scope>NUCLEOTIDE SEQUENCE [LARGE SCALE GENOMIC DNA]</scope>
</reference>
<evidence type="ECO:0000313" key="1">
    <source>
        <dbReference type="EMBL" id="KAI5669034.1"/>
    </source>
</evidence>
<evidence type="ECO:0000313" key="2">
    <source>
        <dbReference type="Proteomes" id="UP001060085"/>
    </source>
</evidence>
<comment type="caution">
    <text evidence="1">The sequence shown here is derived from an EMBL/GenBank/DDBJ whole genome shotgun (WGS) entry which is preliminary data.</text>
</comment>
<protein>
    <submittedName>
        <fullName evidence="1">Uncharacterized protein</fullName>
    </submittedName>
</protein>
<dbReference type="Proteomes" id="UP001060085">
    <property type="component" value="Linkage Group LG04"/>
</dbReference>
<sequence length="255" mass="28396">MTWLLVEVDVSNELISEVPIKLLGEKVRIQDVLYENLPKFCTACRILGHSLEGCHKNNPQKQPTEHKDKGKEIGKGVENNDHSGHTSKEKDDTLKAETSNTKRLELGQQVKSVEHTKWCRMMCKRIMGVSTKNAFQSLANLGNCDADFAGILGHSLEGCHKNNPQKQPTKHKDKGKEIGKGVENNDQSGHTSKEKDDTLKAETSNTKRLELGQQVKSVEHTEVGGEEQQQPWLIPKNGESRESLIEKGETLASVV</sequence>
<keyword evidence="2" id="KW-1185">Reference proteome</keyword>
<dbReference type="EMBL" id="CM044704">
    <property type="protein sequence ID" value="KAI5669034.1"/>
    <property type="molecule type" value="Genomic_DNA"/>
</dbReference>
<organism evidence="1 2">
    <name type="scientific">Catharanthus roseus</name>
    <name type="common">Madagascar periwinkle</name>
    <name type="synonym">Vinca rosea</name>
    <dbReference type="NCBI Taxonomy" id="4058"/>
    <lineage>
        <taxon>Eukaryota</taxon>
        <taxon>Viridiplantae</taxon>
        <taxon>Streptophyta</taxon>
        <taxon>Embryophyta</taxon>
        <taxon>Tracheophyta</taxon>
        <taxon>Spermatophyta</taxon>
        <taxon>Magnoliopsida</taxon>
        <taxon>eudicotyledons</taxon>
        <taxon>Gunneridae</taxon>
        <taxon>Pentapetalae</taxon>
        <taxon>asterids</taxon>
        <taxon>lamiids</taxon>
        <taxon>Gentianales</taxon>
        <taxon>Apocynaceae</taxon>
        <taxon>Rauvolfioideae</taxon>
        <taxon>Vinceae</taxon>
        <taxon>Catharanthinae</taxon>
        <taxon>Catharanthus</taxon>
    </lineage>
</organism>
<gene>
    <name evidence="1" type="ORF">M9H77_18887</name>
</gene>